<proteinExistence type="predicted"/>
<comment type="caution">
    <text evidence="8">The sequence shown here is derived from an EMBL/GenBank/DDBJ whole genome shotgun (WGS) entry which is preliminary data.</text>
</comment>
<dbReference type="PANTHER" id="PTHR42648">
    <property type="entry name" value="TRANSPOSASE, PUTATIVE-RELATED"/>
    <property type="match status" value="1"/>
</dbReference>
<evidence type="ECO:0000256" key="5">
    <source>
        <dbReference type="SAM" id="Coils"/>
    </source>
</evidence>
<name>A0A6A2Z680_HIBSY</name>
<dbReference type="GO" id="GO:0004190">
    <property type="term" value="F:aspartic-type endopeptidase activity"/>
    <property type="evidence" value="ECO:0007669"/>
    <property type="project" value="UniProtKB-KW"/>
</dbReference>
<dbReference type="Pfam" id="PF25597">
    <property type="entry name" value="SH3_retrovirus"/>
    <property type="match status" value="1"/>
</dbReference>
<protein>
    <submittedName>
        <fullName evidence="8">Methyl esterase 17</fullName>
    </submittedName>
</protein>
<dbReference type="EMBL" id="VEPZ02001213">
    <property type="protein sequence ID" value="KAE8686612.1"/>
    <property type="molecule type" value="Genomic_DNA"/>
</dbReference>
<evidence type="ECO:0000256" key="4">
    <source>
        <dbReference type="ARBA" id="ARBA00022801"/>
    </source>
</evidence>
<dbReference type="SUPFAM" id="SSF53098">
    <property type="entry name" value="Ribonuclease H-like"/>
    <property type="match status" value="1"/>
</dbReference>
<dbReference type="Pfam" id="PF22936">
    <property type="entry name" value="Pol_BBD"/>
    <property type="match status" value="1"/>
</dbReference>
<dbReference type="SUPFAM" id="SSF56672">
    <property type="entry name" value="DNA/RNA polymerases"/>
    <property type="match status" value="1"/>
</dbReference>
<dbReference type="GO" id="GO:0015074">
    <property type="term" value="P:DNA integration"/>
    <property type="evidence" value="ECO:0007669"/>
    <property type="project" value="InterPro"/>
</dbReference>
<feature type="domain" description="Integrase catalytic" evidence="7">
    <location>
        <begin position="283"/>
        <end position="371"/>
    </location>
</feature>
<evidence type="ECO:0000256" key="6">
    <source>
        <dbReference type="SAM" id="MobiDB-lite"/>
    </source>
</evidence>
<evidence type="ECO:0000256" key="3">
    <source>
        <dbReference type="ARBA" id="ARBA00022750"/>
    </source>
</evidence>
<dbReference type="Pfam" id="PF00665">
    <property type="entry name" value="rve"/>
    <property type="match status" value="1"/>
</dbReference>
<dbReference type="InterPro" id="IPR039537">
    <property type="entry name" value="Retrotran_Ty1/copia-like"/>
</dbReference>
<dbReference type="InterPro" id="IPR012337">
    <property type="entry name" value="RNaseH-like_sf"/>
</dbReference>
<keyword evidence="9" id="KW-1185">Reference proteome</keyword>
<feature type="coiled-coil region" evidence="5">
    <location>
        <begin position="1366"/>
        <end position="1449"/>
    </location>
</feature>
<evidence type="ECO:0000313" key="9">
    <source>
        <dbReference type="Proteomes" id="UP000436088"/>
    </source>
</evidence>
<dbReference type="InterPro" id="IPR043502">
    <property type="entry name" value="DNA/RNA_pol_sf"/>
</dbReference>
<feature type="coiled-coil region" evidence="5">
    <location>
        <begin position="1224"/>
        <end position="1287"/>
    </location>
</feature>
<dbReference type="GO" id="GO:0006508">
    <property type="term" value="P:proteolysis"/>
    <property type="evidence" value="ECO:0007669"/>
    <property type="project" value="UniProtKB-KW"/>
</dbReference>
<dbReference type="Pfam" id="PF07727">
    <property type="entry name" value="RVT_2"/>
    <property type="match status" value="1"/>
</dbReference>
<dbReference type="Proteomes" id="UP000436088">
    <property type="component" value="Unassembled WGS sequence"/>
</dbReference>
<evidence type="ECO:0000259" key="7">
    <source>
        <dbReference type="PROSITE" id="PS50994"/>
    </source>
</evidence>
<accession>A0A6A2Z680</accession>
<keyword evidence="4" id="KW-0378">Hydrolase</keyword>
<evidence type="ECO:0000256" key="2">
    <source>
        <dbReference type="ARBA" id="ARBA00022723"/>
    </source>
</evidence>
<organism evidence="8 9">
    <name type="scientific">Hibiscus syriacus</name>
    <name type="common">Rose of Sharon</name>
    <dbReference type="NCBI Taxonomy" id="106335"/>
    <lineage>
        <taxon>Eukaryota</taxon>
        <taxon>Viridiplantae</taxon>
        <taxon>Streptophyta</taxon>
        <taxon>Embryophyta</taxon>
        <taxon>Tracheophyta</taxon>
        <taxon>Spermatophyta</taxon>
        <taxon>Magnoliopsida</taxon>
        <taxon>eudicotyledons</taxon>
        <taxon>Gunneridae</taxon>
        <taxon>Pentapetalae</taxon>
        <taxon>rosids</taxon>
        <taxon>malvids</taxon>
        <taxon>Malvales</taxon>
        <taxon>Malvaceae</taxon>
        <taxon>Malvoideae</taxon>
        <taxon>Hibiscus</taxon>
    </lineage>
</organism>
<dbReference type="InterPro" id="IPR001584">
    <property type="entry name" value="Integrase_cat-core"/>
</dbReference>
<dbReference type="InterPro" id="IPR013103">
    <property type="entry name" value="RVT_2"/>
</dbReference>
<dbReference type="InterPro" id="IPR036397">
    <property type="entry name" value="RNaseH_sf"/>
</dbReference>
<feature type="region of interest" description="Disordered" evidence="6">
    <location>
        <begin position="509"/>
        <end position="536"/>
    </location>
</feature>
<dbReference type="Gene3D" id="3.30.420.10">
    <property type="entry name" value="Ribonuclease H-like superfamily/Ribonuclease H"/>
    <property type="match status" value="1"/>
</dbReference>
<dbReference type="InterPro" id="IPR054722">
    <property type="entry name" value="PolX-like_BBD"/>
</dbReference>
<keyword evidence="1" id="KW-0645">Protease</keyword>
<dbReference type="InterPro" id="IPR025724">
    <property type="entry name" value="GAG-pre-integrase_dom"/>
</dbReference>
<sequence>MNAILKKDGCLAAINEKLIDFADDIKWNEMDGNAMTNFHLALVDEGHLKKDCWSLNKNSNPQGNTANTSDDGDALCCEASTTVEGRKKFADIWLIDSGATYHMTSRKEWFHHYEPVSGGSVYSCNDHALDIVGVRTIKLKMYDGTIKVVRDVRHVKGLKKNLLSYELLDNNASKIETQKGIMKVSREALVVLKGEKITTNLYMLKGETLLEAEASVASCSSDSAMLRHKKLGHMSEQGMKVLVEQKLLPSLTKVSLPLCEHCITSKQHRLKFNTSNSIGKSVLELVHSDVWQAPVTSLDGAKYFVSFIDDYSRRCWVYPIKKKSDVFATFKNFKARVELDSGNKIKCFRTDNGGEYTSEEFDDFCKRECIKRQDAGLEKSFWAEAVNTACYLVNRALLTAIELKTPMETWIGKPVDYSNLHVFGSIVYVMYNSQEISKLDPKSRKCKFLGYANGVKGYRLWDPTARKVIISRDVIFVEDKLQRKEYNDNTEKSETTQIHVEKKVEQGDYSEAELAHDEQELESSEAPTTRQSNRMRRRPNWHSDYVIEGNIAYYLLTEDGEPLTYQEAINSSDVSLWMMAMQEEIEALHKNNTWDLVPLPQGRKPIGNKWVFKIKRNGDDQVERYRARLVVKGYAQKEGIDFNEIFSPVVRLTTVRVVLAMCATLNIHLEQLDVKTTFLHGNLEEEIYMLQPEGFEEKEKKNLVCRLNKSLYGLKQAPRCWYKRFDSFIMCLGYNRLNAYPCAYFKRSGDNNFVILLLYVDGMLVAGPNKDHIEELKAQLAREFEMKDLGSANKILGMQIHRDRSNRKIWLSQKNYLKKILSRFNMQDCKSISTPLPINFKLSSSMSPSSEEERMEMSRVPDLDKSKSTTGYVFKVAGGAVSWVSKLQSVVATSTIEAEYVAATQASKEAIWLKMLFEELGHNQEYVSLFCDSQSILHLARNLAFHSRTKHIRVQYHFIREKVEEGTVDMQKIHTKDNIADFITKAINADKFTWCRSSCGLSETQTEVNTNKVDSEGMNSCWWDSHLNPENSGWLAGNFKGKQPTFEVNAFMIKYEVIDQVQELRRIYQSLAERYDHLNGELRKSVPSDFLTQGPDGGLDQNSPMVTPDKKMGIPNSSVNIYLSSVMDADNRVEHHKIIEHGSELPTMTEKIQVVDGENADEEEIERLNAELKKSEFVSVLAENMTVQLESLLRDMKIREAELELEKGKVVELEAHVSDSNSEASRLMDELAGSKEKINALEEEITMLKHELGKKVSDDAHHVPGRLESSQEEIARLKAQLDREEAGCELTGADFESETFGLLEKDTHLEAILKEWELHGRLLEEKLRQCETEKMETKGLNDVQETMLQGQISQLRAEVKAKAVHVEALTKDLDKVKLKYDMLTAEKDGVTAKANTLVAEVRSRDSLIRQMEEHLQQLSREHRQLISGSKHAKNVEDELKLRIKDLEKEVN</sequence>
<keyword evidence="2" id="KW-0479">Metal-binding</keyword>
<keyword evidence="3" id="KW-0064">Aspartyl protease</keyword>
<reference evidence="8" key="1">
    <citation type="submission" date="2019-09" db="EMBL/GenBank/DDBJ databases">
        <title>Draft genome information of white flower Hibiscus syriacus.</title>
        <authorList>
            <person name="Kim Y.-M."/>
        </authorList>
    </citation>
    <scope>NUCLEOTIDE SEQUENCE [LARGE SCALE GENOMIC DNA]</scope>
    <source>
        <strain evidence="8">YM2019G1</strain>
    </source>
</reference>
<dbReference type="Pfam" id="PF13976">
    <property type="entry name" value="gag_pre-integrs"/>
    <property type="match status" value="1"/>
</dbReference>
<keyword evidence="5" id="KW-0175">Coiled coil</keyword>
<gene>
    <name evidence="8" type="ORF">F3Y22_tig00111053pilonHSYRG00045</name>
</gene>
<evidence type="ECO:0000313" key="8">
    <source>
        <dbReference type="EMBL" id="KAE8686612.1"/>
    </source>
</evidence>
<dbReference type="PROSITE" id="PS50994">
    <property type="entry name" value="INTEGRASE"/>
    <property type="match status" value="1"/>
</dbReference>
<dbReference type="PANTHER" id="PTHR42648:SF28">
    <property type="entry name" value="TRANSPOSON-ENCODED PROTEIN WITH RIBONUCLEASE H-LIKE AND RETROVIRUS ZINC FINGER-LIKE DOMAINS"/>
    <property type="match status" value="1"/>
</dbReference>
<dbReference type="CDD" id="cd09272">
    <property type="entry name" value="RNase_HI_RT_Ty1"/>
    <property type="match status" value="1"/>
</dbReference>
<dbReference type="InterPro" id="IPR057670">
    <property type="entry name" value="SH3_retrovirus"/>
</dbReference>
<dbReference type="GO" id="GO:0046872">
    <property type="term" value="F:metal ion binding"/>
    <property type="evidence" value="ECO:0007669"/>
    <property type="project" value="UniProtKB-KW"/>
</dbReference>
<evidence type="ECO:0000256" key="1">
    <source>
        <dbReference type="ARBA" id="ARBA00022670"/>
    </source>
</evidence>
<dbReference type="GO" id="GO:0003676">
    <property type="term" value="F:nucleic acid binding"/>
    <property type="evidence" value="ECO:0007669"/>
    <property type="project" value="InterPro"/>
</dbReference>